<feature type="region of interest" description="Disordered" evidence="2">
    <location>
        <begin position="124"/>
        <end position="152"/>
    </location>
</feature>
<feature type="region of interest" description="Disordered" evidence="2">
    <location>
        <begin position="338"/>
        <end position="369"/>
    </location>
</feature>
<dbReference type="RefSeq" id="XP_004492809.1">
    <property type="nucleotide sequence ID" value="XM_004492752.3"/>
</dbReference>
<gene>
    <name evidence="4" type="primary">LOC101498819</name>
</gene>
<dbReference type="GO" id="GO:0007030">
    <property type="term" value="P:Golgi organization"/>
    <property type="evidence" value="ECO:0007669"/>
    <property type="project" value="TreeGrafter"/>
</dbReference>
<evidence type="ECO:0000313" key="3">
    <source>
        <dbReference type="Proteomes" id="UP000087171"/>
    </source>
</evidence>
<keyword evidence="3" id="KW-1185">Reference proteome</keyword>
<reference evidence="4" key="2">
    <citation type="submission" date="2025-08" db="UniProtKB">
        <authorList>
            <consortium name="RefSeq"/>
        </authorList>
    </citation>
    <scope>IDENTIFICATION</scope>
    <source>
        <tissue evidence="4">Etiolated seedlings</tissue>
    </source>
</reference>
<dbReference type="GO" id="GO:0005794">
    <property type="term" value="C:Golgi apparatus"/>
    <property type="evidence" value="ECO:0007669"/>
    <property type="project" value="TreeGrafter"/>
</dbReference>
<dbReference type="GeneID" id="101498819"/>
<feature type="compositionally biased region" description="Basic and acidic residues" evidence="2">
    <location>
        <begin position="357"/>
        <end position="369"/>
    </location>
</feature>
<dbReference type="OrthoDB" id="71227at2759"/>
<feature type="compositionally biased region" description="Polar residues" evidence="2">
    <location>
        <begin position="712"/>
        <end position="744"/>
    </location>
</feature>
<evidence type="ECO:0000256" key="1">
    <source>
        <dbReference type="SAM" id="Coils"/>
    </source>
</evidence>
<feature type="compositionally biased region" description="Polar residues" evidence="2">
    <location>
        <begin position="758"/>
        <end position="780"/>
    </location>
</feature>
<feature type="coiled-coil region" evidence="1">
    <location>
        <begin position="504"/>
        <end position="580"/>
    </location>
</feature>
<reference evidence="3" key="1">
    <citation type="journal article" date="2013" name="Nat. Biotechnol.">
        <title>Draft genome sequence of chickpea (Cicer arietinum) provides a resource for trait improvement.</title>
        <authorList>
            <person name="Varshney R.K."/>
            <person name="Song C."/>
            <person name="Saxena R.K."/>
            <person name="Azam S."/>
            <person name="Yu S."/>
            <person name="Sharpe A.G."/>
            <person name="Cannon S."/>
            <person name="Baek J."/>
            <person name="Rosen B.D."/>
            <person name="Tar'an B."/>
            <person name="Millan T."/>
            <person name="Zhang X."/>
            <person name="Ramsay L.D."/>
            <person name="Iwata A."/>
            <person name="Wang Y."/>
            <person name="Nelson W."/>
            <person name="Farmer A.D."/>
            <person name="Gaur P.M."/>
            <person name="Soderlund C."/>
            <person name="Penmetsa R.V."/>
            <person name="Xu C."/>
            <person name="Bharti A.K."/>
            <person name="He W."/>
            <person name="Winter P."/>
            <person name="Zhao S."/>
            <person name="Hane J.K."/>
            <person name="Carrasquilla-Garcia N."/>
            <person name="Condie J.A."/>
            <person name="Upadhyaya H.D."/>
            <person name="Luo M.C."/>
            <person name="Thudi M."/>
            <person name="Gowda C.L."/>
            <person name="Singh N.P."/>
            <person name="Lichtenzveig J."/>
            <person name="Gali K.K."/>
            <person name="Rubio J."/>
            <person name="Nadarajan N."/>
            <person name="Dolezel J."/>
            <person name="Bansal K.C."/>
            <person name="Xu X."/>
            <person name="Edwards D."/>
            <person name="Zhang G."/>
            <person name="Kahl G."/>
            <person name="Gil J."/>
            <person name="Singh K.B."/>
            <person name="Datta S.K."/>
            <person name="Jackson S.A."/>
            <person name="Wang J."/>
            <person name="Cook D.R."/>
        </authorList>
    </citation>
    <scope>NUCLEOTIDE SEQUENCE [LARGE SCALE GENOMIC DNA]</scope>
    <source>
        <strain evidence="3">cv. CDC Frontier</strain>
    </source>
</reference>
<dbReference type="Proteomes" id="UP000087171">
    <property type="component" value="Chromosome Ca3"/>
</dbReference>
<evidence type="ECO:0000313" key="4">
    <source>
        <dbReference type="RefSeq" id="XP_004492809.1"/>
    </source>
</evidence>
<feature type="compositionally biased region" description="Low complexity" evidence="2">
    <location>
        <begin position="52"/>
        <end position="66"/>
    </location>
</feature>
<dbReference type="PaxDb" id="3827-XP_004492809.1"/>
<proteinExistence type="predicted"/>
<dbReference type="GO" id="GO:0031267">
    <property type="term" value="F:small GTPase binding"/>
    <property type="evidence" value="ECO:0007669"/>
    <property type="project" value="TreeGrafter"/>
</dbReference>
<dbReference type="PANTHER" id="PTHR18921:SF3">
    <property type="entry name" value="VESICLE TETHERING-LIKE PROTEIN, PUTATIVE-RELATED"/>
    <property type="match status" value="1"/>
</dbReference>
<organism evidence="3 4">
    <name type="scientific">Cicer arietinum</name>
    <name type="common">Chickpea</name>
    <name type="synonym">Garbanzo</name>
    <dbReference type="NCBI Taxonomy" id="3827"/>
    <lineage>
        <taxon>Eukaryota</taxon>
        <taxon>Viridiplantae</taxon>
        <taxon>Streptophyta</taxon>
        <taxon>Embryophyta</taxon>
        <taxon>Tracheophyta</taxon>
        <taxon>Spermatophyta</taxon>
        <taxon>Magnoliopsida</taxon>
        <taxon>eudicotyledons</taxon>
        <taxon>Gunneridae</taxon>
        <taxon>Pentapetalae</taxon>
        <taxon>rosids</taxon>
        <taxon>fabids</taxon>
        <taxon>Fabales</taxon>
        <taxon>Fabaceae</taxon>
        <taxon>Papilionoideae</taxon>
        <taxon>50 kb inversion clade</taxon>
        <taxon>NPAAA clade</taxon>
        <taxon>Hologalegina</taxon>
        <taxon>IRL clade</taxon>
        <taxon>Cicereae</taxon>
        <taxon>Cicer</taxon>
    </lineage>
</organism>
<evidence type="ECO:0000256" key="2">
    <source>
        <dbReference type="SAM" id="MobiDB-lite"/>
    </source>
</evidence>
<name>A0A1S2XSA9_CICAR</name>
<dbReference type="KEGG" id="cam:101498819"/>
<keyword evidence="1" id="KW-0175">Coiled coil</keyword>
<dbReference type="eggNOG" id="ENOG502QSWR">
    <property type="taxonomic scope" value="Eukaryota"/>
</dbReference>
<dbReference type="GO" id="GO:0006888">
    <property type="term" value="P:endoplasmic reticulum to Golgi vesicle-mediated transport"/>
    <property type="evidence" value="ECO:0007669"/>
    <property type="project" value="TreeGrafter"/>
</dbReference>
<feature type="region of interest" description="Disordered" evidence="2">
    <location>
        <begin position="33"/>
        <end position="72"/>
    </location>
</feature>
<feature type="coiled-coil region" evidence="1">
    <location>
        <begin position="211"/>
        <end position="330"/>
    </location>
</feature>
<dbReference type="PANTHER" id="PTHR18921">
    <property type="entry name" value="MYOSIN HEAVY CHAIN - RELATED"/>
    <property type="match status" value="1"/>
</dbReference>
<feature type="region of interest" description="Disordered" evidence="2">
    <location>
        <begin position="691"/>
        <end position="780"/>
    </location>
</feature>
<protein>
    <submittedName>
        <fullName evidence="4">Golgin candidate 3</fullName>
    </submittedName>
</protein>
<sequence length="780" mass="88019">MWSTIANLKENLNKIALDVHYADDDEDDIVLPSYGIPPDGESPTVSDRRSSRGSSHSNSIPRSPASNGITDHPYASEIEQYRAEIKRLQASETEIKALSVNYAALLKEKEDHIIRLNKENGSLKQNLEATSPASSNGNHKVKGSSDQSSNQHNRFTTQMKNRNAINNGTMSTLESNGIQSKMVSNHSNLQVKDKELANLVEGKSSPTAAVQVQHTHEIRKLKLELEQERDKLANIQLQFQEEQKLNKSFQEELKLLKLERDKTTNEVRQLHNELNEKVSEIKRLQLELTRQEDEEAVNAMNSSKRLIETLEKENTTLKMEKSELEAALKASRMSFVVEKSPDASQIQNRDSSSLSDLSDHSKSFPGKEDMEVSLQMMSNDLKKTQQERDKAVQELTRLKQHLLEKENEESEKMDEDTKIIEELRENNNYLRAQISHLERTLKQATSDQEKLKTANNNEILKSREVIDDLNKKLTNCISTIDAKNVELINLQTALGQYYAEIEAKEHLEGELARARDETANLSQLLKDADWRADILRGEKEEIVAKLSQSEKVQSEWRSRVSKLEEENAKLRRALEQSMTRLNRMSVDSDFLVDRRIVIKLLITYFQRNHSKEVLDLMVRMLGFSNEDKQRIGLAQQGPGKGVVRGVLGLPGRLVGGILGGSSTESAANVGSDNQSFADMWVDFLLKETEEREKRELSGSTGESMGDSRDKSTNTNSASSPLSNQRFSTGTASISSPTNQNTSPLSRGYFQHSEPIGSEFSTVPLTYSDSKTTSSKFHPRY</sequence>
<dbReference type="AlphaFoldDB" id="A0A1S2XSA9"/>
<accession>A0A1S2XSA9</accession>